<reference evidence="1 2" key="1">
    <citation type="submission" date="2023-03" db="EMBL/GenBank/DDBJ databases">
        <title>Genome insight into feeding habits of ladybird beetles.</title>
        <authorList>
            <person name="Li H.-S."/>
            <person name="Huang Y.-H."/>
            <person name="Pang H."/>
        </authorList>
    </citation>
    <scope>NUCLEOTIDE SEQUENCE [LARGE SCALE GENOMIC DNA]</scope>
    <source>
        <strain evidence="1">SYSU_2023b</strain>
        <tissue evidence="1">Whole body</tissue>
    </source>
</reference>
<evidence type="ECO:0000313" key="1">
    <source>
        <dbReference type="EMBL" id="KAK9874799.1"/>
    </source>
</evidence>
<dbReference type="EMBL" id="JARQZJ010000032">
    <property type="protein sequence ID" value="KAK9874799.1"/>
    <property type="molecule type" value="Genomic_DNA"/>
</dbReference>
<gene>
    <name evidence="1" type="ORF">WA026_005605</name>
</gene>
<feature type="non-terminal residue" evidence="1">
    <location>
        <position position="51"/>
    </location>
</feature>
<proteinExistence type="predicted"/>
<protein>
    <submittedName>
        <fullName evidence="1">Uncharacterized protein</fullName>
    </submittedName>
</protein>
<keyword evidence="2" id="KW-1185">Reference proteome</keyword>
<dbReference type="Proteomes" id="UP001431783">
    <property type="component" value="Unassembled WGS sequence"/>
</dbReference>
<evidence type="ECO:0000313" key="2">
    <source>
        <dbReference type="Proteomes" id="UP001431783"/>
    </source>
</evidence>
<organism evidence="1 2">
    <name type="scientific">Henosepilachna vigintioctopunctata</name>
    <dbReference type="NCBI Taxonomy" id="420089"/>
    <lineage>
        <taxon>Eukaryota</taxon>
        <taxon>Metazoa</taxon>
        <taxon>Ecdysozoa</taxon>
        <taxon>Arthropoda</taxon>
        <taxon>Hexapoda</taxon>
        <taxon>Insecta</taxon>
        <taxon>Pterygota</taxon>
        <taxon>Neoptera</taxon>
        <taxon>Endopterygota</taxon>
        <taxon>Coleoptera</taxon>
        <taxon>Polyphaga</taxon>
        <taxon>Cucujiformia</taxon>
        <taxon>Coccinelloidea</taxon>
        <taxon>Coccinellidae</taxon>
        <taxon>Epilachninae</taxon>
        <taxon>Epilachnini</taxon>
        <taxon>Henosepilachna</taxon>
    </lineage>
</organism>
<accession>A0AAW1U605</accession>
<dbReference type="AlphaFoldDB" id="A0AAW1U605"/>
<name>A0AAW1U605_9CUCU</name>
<comment type="caution">
    <text evidence="1">The sequence shown here is derived from an EMBL/GenBank/DDBJ whole genome shotgun (WGS) entry which is preliminary data.</text>
</comment>
<sequence>MAKRELTFETTGRRTPWFDYNGETTSQLIPKIECWKLEEHYSKPSLPEEEN</sequence>